<dbReference type="EC" id="4.98.1.1" evidence="7 8"/>
<keyword evidence="7" id="KW-0479">Metal-binding</keyword>
<dbReference type="InterPro" id="IPR001015">
    <property type="entry name" value="Ferrochelatase"/>
</dbReference>
<protein>
    <recommendedName>
        <fullName evidence="7 8">Ferrochelatase</fullName>
        <ecNumber evidence="7 8">4.98.1.1</ecNumber>
    </recommendedName>
    <alternativeName>
        <fullName evidence="7">Heme synthase</fullName>
    </alternativeName>
    <alternativeName>
        <fullName evidence="7">Protoheme ferro-lyase</fullName>
    </alternativeName>
</protein>
<name>A0ABP7M2D1_9GAMM</name>
<proteinExistence type="inferred from homology"/>
<keyword evidence="4 7" id="KW-0456">Lyase</keyword>
<dbReference type="SUPFAM" id="SSF53800">
    <property type="entry name" value="Chelatase"/>
    <property type="match status" value="1"/>
</dbReference>
<comment type="catalytic activity">
    <reaction evidence="7 8">
        <text>heme b + 2 H(+) = protoporphyrin IX + Fe(2+)</text>
        <dbReference type="Rhea" id="RHEA:22584"/>
        <dbReference type="ChEBI" id="CHEBI:15378"/>
        <dbReference type="ChEBI" id="CHEBI:29033"/>
        <dbReference type="ChEBI" id="CHEBI:57306"/>
        <dbReference type="ChEBI" id="CHEBI:60344"/>
        <dbReference type="EC" id="4.98.1.1"/>
    </reaction>
</comment>
<dbReference type="PANTHER" id="PTHR11108:SF1">
    <property type="entry name" value="FERROCHELATASE, MITOCHONDRIAL"/>
    <property type="match status" value="1"/>
</dbReference>
<dbReference type="CDD" id="cd03411">
    <property type="entry name" value="Ferrochelatase_N"/>
    <property type="match status" value="1"/>
</dbReference>
<dbReference type="NCBIfam" id="TIGR00109">
    <property type="entry name" value="hemH"/>
    <property type="match status" value="1"/>
</dbReference>
<evidence type="ECO:0000313" key="9">
    <source>
        <dbReference type="EMBL" id="GAA3913493.1"/>
    </source>
</evidence>
<reference evidence="10" key="1">
    <citation type="journal article" date="2019" name="Int. J. Syst. Evol. Microbiol.">
        <title>The Global Catalogue of Microorganisms (GCM) 10K type strain sequencing project: providing services to taxonomists for standard genome sequencing and annotation.</title>
        <authorList>
            <consortium name="The Broad Institute Genomics Platform"/>
            <consortium name="The Broad Institute Genome Sequencing Center for Infectious Disease"/>
            <person name="Wu L."/>
            <person name="Ma J."/>
        </authorList>
    </citation>
    <scope>NUCLEOTIDE SEQUENCE [LARGE SCALE GENOMIC DNA]</scope>
    <source>
        <strain evidence="10">JCM 16916</strain>
    </source>
</reference>
<dbReference type="Gene3D" id="3.40.50.1400">
    <property type="match status" value="2"/>
</dbReference>
<evidence type="ECO:0000256" key="8">
    <source>
        <dbReference type="RuleBase" id="RU000607"/>
    </source>
</evidence>
<dbReference type="HAMAP" id="MF_00323">
    <property type="entry name" value="Ferrochelatase"/>
    <property type="match status" value="1"/>
</dbReference>
<comment type="function">
    <text evidence="7 8">Catalyzes the ferrous insertion into protoporphyrin IX.</text>
</comment>
<sequence>MPMPAATARSAETGAEPSLPASTQGLLVVNLGTPQAPTAAAVRRYLAEFLSDPRVVQVPRLLWWPLLHGVILPLRAPRVARKYAQVWLDDGSPLAVYTARLAAAIGERLPGVPVAHAMRYGEPGIDAGLRALRDRGCGRVLVLPLYPQYSTTTTASVADALARIAKDAAELPLRMVDQYSTDAGVVAALADSVRAHWQAHGRGERLLMSFHGIPQRLVDGGDPYSTQCHATATALAAALGLGHGEWLVTFQSRFGREQWLQPATDATLRLLGETGLGRVDVVCPGFPADCLETLEEIALQNAALFRAAGGGTLAYIPCLNDAPAHADALAALVAREFDAWR</sequence>
<dbReference type="Proteomes" id="UP001501727">
    <property type="component" value="Unassembled WGS sequence"/>
</dbReference>
<comment type="pathway">
    <text evidence="7 8">Porphyrin-containing compound metabolism; protoheme biosynthesis; protoheme from protoporphyrin-IX: step 1/1.</text>
</comment>
<evidence type="ECO:0000256" key="7">
    <source>
        <dbReference type="HAMAP-Rule" id="MF_00323"/>
    </source>
</evidence>
<dbReference type="PANTHER" id="PTHR11108">
    <property type="entry name" value="FERROCHELATASE"/>
    <property type="match status" value="1"/>
</dbReference>
<evidence type="ECO:0000256" key="5">
    <source>
        <dbReference type="ARBA" id="ARBA00023244"/>
    </source>
</evidence>
<dbReference type="InterPro" id="IPR033659">
    <property type="entry name" value="Ferrochelatase_N"/>
</dbReference>
<dbReference type="Pfam" id="PF00762">
    <property type="entry name" value="Ferrochelatase"/>
    <property type="match status" value="1"/>
</dbReference>
<keyword evidence="7 8" id="KW-0963">Cytoplasm</keyword>
<comment type="similarity">
    <text evidence="1 7 8">Belongs to the ferrochelatase family.</text>
</comment>
<dbReference type="InterPro" id="IPR033644">
    <property type="entry name" value="Ferrochelatase_C"/>
</dbReference>
<organism evidence="9 10">
    <name type="scientific">Luteimonas lutimaris</name>
    <dbReference type="NCBI Taxonomy" id="698645"/>
    <lineage>
        <taxon>Bacteria</taxon>
        <taxon>Pseudomonadati</taxon>
        <taxon>Pseudomonadota</taxon>
        <taxon>Gammaproteobacteria</taxon>
        <taxon>Lysobacterales</taxon>
        <taxon>Lysobacteraceae</taxon>
        <taxon>Luteimonas</taxon>
    </lineage>
</organism>
<evidence type="ECO:0000256" key="1">
    <source>
        <dbReference type="ARBA" id="ARBA00007718"/>
    </source>
</evidence>
<keyword evidence="2 7" id="KW-0408">Iron</keyword>
<keyword evidence="3 7" id="KW-0350">Heme biosynthesis</keyword>
<evidence type="ECO:0000313" key="10">
    <source>
        <dbReference type="Proteomes" id="UP001501727"/>
    </source>
</evidence>
<evidence type="ECO:0000256" key="3">
    <source>
        <dbReference type="ARBA" id="ARBA00023133"/>
    </source>
</evidence>
<keyword evidence="5 7" id="KW-0627">Porphyrin biosynthesis</keyword>
<gene>
    <name evidence="7 9" type="primary">hemH</name>
    <name evidence="9" type="ORF">GCM10022229_02790</name>
</gene>
<feature type="binding site" evidence="7">
    <location>
        <position position="211"/>
    </location>
    <ligand>
        <name>Fe(2+)</name>
        <dbReference type="ChEBI" id="CHEBI:29033"/>
    </ligand>
</feature>
<comment type="catalytic activity">
    <reaction evidence="6">
        <text>Fe-coproporphyrin III + 2 H(+) = coproporphyrin III + Fe(2+)</text>
        <dbReference type="Rhea" id="RHEA:49572"/>
        <dbReference type="ChEBI" id="CHEBI:15378"/>
        <dbReference type="ChEBI" id="CHEBI:29033"/>
        <dbReference type="ChEBI" id="CHEBI:68438"/>
        <dbReference type="ChEBI" id="CHEBI:131725"/>
        <dbReference type="EC" id="4.99.1.9"/>
    </reaction>
    <physiologicalReaction direction="right-to-left" evidence="6">
        <dbReference type="Rhea" id="RHEA:49574"/>
    </physiologicalReaction>
</comment>
<evidence type="ECO:0000256" key="4">
    <source>
        <dbReference type="ARBA" id="ARBA00023239"/>
    </source>
</evidence>
<accession>A0ABP7M2D1</accession>
<keyword evidence="10" id="KW-1185">Reference proteome</keyword>
<comment type="subcellular location">
    <subcellularLocation>
        <location evidence="7 8">Cytoplasm</location>
    </subcellularLocation>
</comment>
<evidence type="ECO:0000256" key="2">
    <source>
        <dbReference type="ARBA" id="ARBA00023004"/>
    </source>
</evidence>
<dbReference type="InterPro" id="IPR019772">
    <property type="entry name" value="Ferrochelatase_AS"/>
</dbReference>
<evidence type="ECO:0000256" key="6">
    <source>
        <dbReference type="ARBA" id="ARBA00024536"/>
    </source>
</evidence>
<dbReference type="CDD" id="cd00419">
    <property type="entry name" value="Ferrochelatase_C"/>
    <property type="match status" value="1"/>
</dbReference>
<feature type="binding site" evidence="7">
    <location>
        <position position="292"/>
    </location>
    <ligand>
        <name>Fe(2+)</name>
        <dbReference type="ChEBI" id="CHEBI:29033"/>
    </ligand>
</feature>
<dbReference type="PROSITE" id="PS00534">
    <property type="entry name" value="FERROCHELATASE"/>
    <property type="match status" value="1"/>
</dbReference>
<comment type="caution">
    <text evidence="9">The sequence shown here is derived from an EMBL/GenBank/DDBJ whole genome shotgun (WGS) entry which is preliminary data.</text>
</comment>
<dbReference type="EMBL" id="BAAAZU010000001">
    <property type="protein sequence ID" value="GAA3913493.1"/>
    <property type="molecule type" value="Genomic_DNA"/>
</dbReference>